<dbReference type="Gene3D" id="3.40.50.300">
    <property type="entry name" value="P-loop containing nucleotide triphosphate hydrolases"/>
    <property type="match status" value="1"/>
</dbReference>
<proteinExistence type="inferred from homology"/>
<accession>A0A1B6KR10</accession>
<evidence type="ECO:0000256" key="3">
    <source>
        <dbReference type="PROSITE-ProRule" id="PRU01052"/>
    </source>
</evidence>
<evidence type="ECO:0000259" key="5">
    <source>
        <dbReference type="PROSITE" id="PS51715"/>
    </source>
</evidence>
<dbReference type="GO" id="GO:0005525">
    <property type="term" value="F:GTP binding"/>
    <property type="evidence" value="ECO:0007669"/>
    <property type="project" value="UniProtKB-KW"/>
</dbReference>
<dbReference type="PANTHER" id="PTHR10751">
    <property type="entry name" value="GUANYLATE BINDING PROTEIN"/>
    <property type="match status" value="1"/>
</dbReference>
<dbReference type="AlphaFoldDB" id="A0A1B6KR10"/>
<feature type="transmembrane region" description="Helical" evidence="4">
    <location>
        <begin position="797"/>
        <end position="822"/>
    </location>
</feature>
<gene>
    <name evidence="6" type="ORF">g.32988</name>
</gene>
<feature type="non-terminal residue" evidence="6">
    <location>
        <position position="921"/>
    </location>
</feature>
<keyword evidence="2" id="KW-0342">GTP-binding</keyword>
<dbReference type="InterPro" id="IPR015894">
    <property type="entry name" value="Guanylate-bd_N"/>
</dbReference>
<sequence length="921" mass="103817">MASQQNTSAIQVLKCQETSVSGKKKRIIKTVHKDAGRPSLADVLCSDDVKDLEILVFSIVGKTRGGKSLLLNLMIKYLESQPGTSDWLTGTVRTDHGFTWRGGRESVTRGIWIWPKIYKRKTVNGAEVGILLLDNEGMFDGEATDGEIIAISGISTAISYLQMFNVKENITTEYLESIVRNLVKGVEEMDNEQKGNVANYNLMFVVRDWDFDDYNFGLDEGKKFLENEFKRGTQEHQKLWEEIKRTFRHIKCLLLPNPGEFVNKKQFTENGDLSLLHQTFREEVKCFIENLFGRLNLIPPENKVTGQLIYKILLNVDGKIADDNLSFLNVFTENANFNRVEKLIAEFANRSQFITLDLSEINSIMNEIVRKGEIAFKGQSKPKYEEQLKKTLHQMMNSRVIDIVSKKYKAAFSTQYGTNRYHETIWPTIENLLSRYIGGDGATRIQVKEKAAQVTADIYYKRLSDEENNSFKQKIQKLKELKDLAGLDQQTVNRFQKCSDFGNIVKNENVVDPVWLKYKHNLKCMVTKHYIEKIEELTGTTNLKYIRRKQYQYYEQFTLLKKDDGSWDSIPKKNLTLLCKKIGFAVFGLPQICNSKENKGWLLVSSLPQICNSKENKEWLPVSKPSTTVLSVVTNTTALDGVRKSDSREQKVESGYSCDEDKIIASIANCIISRSEGDNIKFSCVFVTYQDSNHTEGIPKTISIPVFRIQSKESKVKIEYIDTNCRVYESWTDYLSTNKLPDILVCYPSDGRYDIKHDFSVIFSKPPSSEMSSKVLKVADNVEKVVSVGAGVVGVGAMMAAAPAVGAGAIVGAAVVGIYGVGRSLMEINDKKKHNESLKSKDYMKFGLNVTAIVGIGVLRAAEGVVQVASKVVQATSIFVSLLNAGFSYDTSKLIQLSEEICDYTSMISFYFNAPSHSEAV</sequence>
<evidence type="ECO:0000256" key="4">
    <source>
        <dbReference type="SAM" id="Phobius"/>
    </source>
</evidence>
<dbReference type="Pfam" id="PF16013">
    <property type="entry name" value="DUF4781"/>
    <property type="match status" value="1"/>
</dbReference>
<keyword evidence="1" id="KW-0547">Nucleotide-binding</keyword>
<dbReference type="SUPFAM" id="SSF52540">
    <property type="entry name" value="P-loop containing nucleoside triphosphate hydrolases"/>
    <property type="match status" value="1"/>
</dbReference>
<keyword evidence="4" id="KW-0812">Transmembrane</keyword>
<evidence type="ECO:0000313" key="6">
    <source>
        <dbReference type="EMBL" id="JAT13889.1"/>
    </source>
</evidence>
<dbReference type="InterPro" id="IPR030386">
    <property type="entry name" value="G_GB1_RHD3_dom"/>
</dbReference>
<keyword evidence="4" id="KW-1133">Transmembrane helix</keyword>
<dbReference type="GO" id="GO:0003924">
    <property type="term" value="F:GTPase activity"/>
    <property type="evidence" value="ECO:0007669"/>
    <property type="project" value="InterPro"/>
</dbReference>
<evidence type="ECO:0000256" key="1">
    <source>
        <dbReference type="ARBA" id="ARBA00022741"/>
    </source>
</evidence>
<keyword evidence="4" id="KW-0472">Membrane</keyword>
<dbReference type="PROSITE" id="PS51715">
    <property type="entry name" value="G_GB1_RHD3"/>
    <property type="match status" value="1"/>
</dbReference>
<reference evidence="6" key="1">
    <citation type="submission" date="2015-11" db="EMBL/GenBank/DDBJ databases">
        <title>De novo transcriptome assembly of four potential Pierce s Disease insect vectors from Arizona vineyards.</title>
        <authorList>
            <person name="Tassone E.E."/>
        </authorList>
    </citation>
    <scope>NUCLEOTIDE SEQUENCE</scope>
</reference>
<evidence type="ECO:0000256" key="2">
    <source>
        <dbReference type="ARBA" id="ARBA00023134"/>
    </source>
</evidence>
<feature type="domain" description="GB1/RHD3-type G" evidence="5">
    <location>
        <begin position="51"/>
        <end position="303"/>
    </location>
</feature>
<dbReference type="EMBL" id="GEBQ01026088">
    <property type="protein sequence ID" value="JAT13889.1"/>
    <property type="molecule type" value="Transcribed_RNA"/>
</dbReference>
<dbReference type="InterPro" id="IPR031962">
    <property type="entry name" value="DUF4781"/>
</dbReference>
<dbReference type="Pfam" id="PF02263">
    <property type="entry name" value="GBP"/>
    <property type="match status" value="1"/>
</dbReference>
<name>A0A1B6KR10_9HEMI</name>
<dbReference type="InterPro" id="IPR027417">
    <property type="entry name" value="P-loop_NTPase"/>
</dbReference>
<comment type="similarity">
    <text evidence="3">Belongs to the TRAFAC class dynamin-like GTPase superfamily. GB1/RHD3 GTPase family.</text>
</comment>
<organism evidence="6">
    <name type="scientific">Graphocephala atropunctata</name>
    <dbReference type="NCBI Taxonomy" id="36148"/>
    <lineage>
        <taxon>Eukaryota</taxon>
        <taxon>Metazoa</taxon>
        <taxon>Ecdysozoa</taxon>
        <taxon>Arthropoda</taxon>
        <taxon>Hexapoda</taxon>
        <taxon>Insecta</taxon>
        <taxon>Pterygota</taxon>
        <taxon>Neoptera</taxon>
        <taxon>Paraneoptera</taxon>
        <taxon>Hemiptera</taxon>
        <taxon>Auchenorrhyncha</taxon>
        <taxon>Membracoidea</taxon>
        <taxon>Cicadellidae</taxon>
        <taxon>Cicadellinae</taxon>
        <taxon>Cicadellini</taxon>
        <taxon>Graphocephala</taxon>
    </lineage>
</organism>
<protein>
    <recommendedName>
        <fullName evidence="5">GB1/RHD3-type G domain-containing protein</fullName>
    </recommendedName>
</protein>